<comment type="caution">
    <text evidence="2">The sequence shown here is derived from an EMBL/GenBank/DDBJ whole genome shotgun (WGS) entry which is preliminary data.</text>
</comment>
<dbReference type="Proteomes" id="UP000790347">
    <property type="component" value="Unassembled WGS sequence"/>
</dbReference>
<keyword evidence="3" id="KW-1185">Reference proteome</keyword>
<evidence type="ECO:0000256" key="1">
    <source>
        <dbReference type="SAM" id="Phobius"/>
    </source>
</evidence>
<keyword evidence="1" id="KW-0812">Transmembrane</keyword>
<name>A0A922HQ06_DERFA</name>
<evidence type="ECO:0000313" key="3">
    <source>
        <dbReference type="Proteomes" id="UP000790347"/>
    </source>
</evidence>
<organism evidence="2 3">
    <name type="scientific">Dermatophagoides farinae</name>
    <name type="common">American house dust mite</name>
    <dbReference type="NCBI Taxonomy" id="6954"/>
    <lineage>
        <taxon>Eukaryota</taxon>
        <taxon>Metazoa</taxon>
        <taxon>Ecdysozoa</taxon>
        <taxon>Arthropoda</taxon>
        <taxon>Chelicerata</taxon>
        <taxon>Arachnida</taxon>
        <taxon>Acari</taxon>
        <taxon>Acariformes</taxon>
        <taxon>Sarcoptiformes</taxon>
        <taxon>Astigmata</taxon>
        <taxon>Psoroptidia</taxon>
        <taxon>Analgoidea</taxon>
        <taxon>Pyroglyphidae</taxon>
        <taxon>Dermatophagoidinae</taxon>
        <taxon>Dermatophagoides</taxon>
    </lineage>
</organism>
<dbReference type="EMBL" id="ASGP02000007">
    <property type="protein sequence ID" value="KAH9497690.1"/>
    <property type="molecule type" value="Genomic_DNA"/>
</dbReference>
<accession>A0A922HQ06</accession>
<proteinExistence type="predicted"/>
<sequence>MKKLSNPFVLSSSSSIVIVIIFVIINLLNFVQNDDDDDNQCRCQRRHNNKRQSSSSSSLLFCGNQLINCDHSKLYLCTQSSNETTTTKSTVIMAAKIGACPRTHNDDEIHMMTTNVDCNHNLHSRNNCMKNMKCTCKGIRFHRNQLFCGHQLIGDDCNHNVIYRCRRFGAPDPIENCPFGGCHNNRCGIEKTITIFHDNNHNDDNVTIEREQENEFVTFEPIIDGDYRILKFEP</sequence>
<feature type="transmembrane region" description="Helical" evidence="1">
    <location>
        <begin position="7"/>
        <end position="31"/>
    </location>
</feature>
<keyword evidence="1" id="KW-0472">Membrane</keyword>
<evidence type="ECO:0000313" key="2">
    <source>
        <dbReference type="EMBL" id="KAH9497690.1"/>
    </source>
</evidence>
<protein>
    <submittedName>
        <fullName evidence="2">Uncharacterized protein</fullName>
    </submittedName>
</protein>
<reference evidence="2" key="1">
    <citation type="submission" date="2013-05" db="EMBL/GenBank/DDBJ databases">
        <authorList>
            <person name="Yim A.K.Y."/>
            <person name="Chan T.F."/>
            <person name="Ji K.M."/>
            <person name="Liu X.Y."/>
            <person name="Zhou J.W."/>
            <person name="Li R.Q."/>
            <person name="Yang K.Y."/>
            <person name="Li J."/>
            <person name="Li M."/>
            <person name="Law P.T.W."/>
            <person name="Wu Y.L."/>
            <person name="Cai Z.L."/>
            <person name="Qin H."/>
            <person name="Bao Y."/>
            <person name="Leung R.K.K."/>
            <person name="Ng P.K.S."/>
            <person name="Zou J."/>
            <person name="Zhong X.J."/>
            <person name="Ran P.X."/>
            <person name="Zhong N.S."/>
            <person name="Liu Z.G."/>
            <person name="Tsui S.K.W."/>
        </authorList>
    </citation>
    <scope>NUCLEOTIDE SEQUENCE</scope>
    <source>
        <strain evidence="2">Derf</strain>
        <tissue evidence="2">Whole organism</tissue>
    </source>
</reference>
<dbReference type="AlphaFoldDB" id="A0A922HQ06"/>
<reference evidence="2" key="2">
    <citation type="journal article" date="2022" name="Res Sq">
        <title>Comparative Genomics Reveals Insights into the Divergent Evolution of Astigmatic Mites and Household Pest Adaptations.</title>
        <authorList>
            <person name="Xiong Q."/>
            <person name="Wan A.T.-Y."/>
            <person name="Liu X.-Y."/>
            <person name="Fung C.S.-H."/>
            <person name="Xiao X."/>
            <person name="Malainual N."/>
            <person name="Hou J."/>
            <person name="Wang L."/>
            <person name="Wang M."/>
            <person name="Yang K."/>
            <person name="Cui Y."/>
            <person name="Leung E."/>
            <person name="Nong W."/>
            <person name="Shin S.-K."/>
            <person name="Au S."/>
            <person name="Jeong K.Y."/>
            <person name="Chew F.T."/>
            <person name="Hui J."/>
            <person name="Leung T.F."/>
            <person name="Tungtrongchitr A."/>
            <person name="Zhong N."/>
            <person name="Liu Z."/>
            <person name="Tsui S."/>
        </authorList>
    </citation>
    <scope>NUCLEOTIDE SEQUENCE</scope>
    <source>
        <strain evidence="2">Derf</strain>
        <tissue evidence="2">Whole organism</tissue>
    </source>
</reference>
<gene>
    <name evidence="2" type="ORF">DERF_013656</name>
</gene>
<keyword evidence="1" id="KW-1133">Transmembrane helix</keyword>